<dbReference type="PANTHER" id="PTHR24543">
    <property type="entry name" value="MULTICOPPER OXIDASE-RELATED"/>
    <property type="match status" value="1"/>
</dbReference>
<dbReference type="InterPro" id="IPR008979">
    <property type="entry name" value="Galactose-bd-like_sf"/>
</dbReference>
<dbReference type="KEGG" id="aten:116295212"/>
<dbReference type="Pfam" id="PF00754">
    <property type="entry name" value="F5_F8_type_C"/>
    <property type="match status" value="1"/>
</dbReference>
<keyword evidence="1" id="KW-0732">Signal</keyword>
<dbReference type="Gene3D" id="3.50.4.10">
    <property type="entry name" value="Hepatocyte Growth Factor"/>
    <property type="match status" value="1"/>
</dbReference>
<dbReference type="CDD" id="cd00057">
    <property type="entry name" value="FA58C"/>
    <property type="match status" value="1"/>
</dbReference>
<dbReference type="SUPFAM" id="SSF49785">
    <property type="entry name" value="Galactose-binding domain-like"/>
    <property type="match status" value="1"/>
</dbReference>
<evidence type="ECO:0000313" key="5">
    <source>
        <dbReference type="RefSeq" id="XP_031558838.1"/>
    </source>
</evidence>
<sequence length="280" mass="31649">MKTKVHLLVLVLLLWQQPSLALECSTAQSQSSHVLVNHVIRVTKATRFSDCTQKCGADSKCRSINWYPDHGLCDLNNATHLSSPEDFVPASQGTYLIYFLHPMAFCSLKLCSKSSISCLMNSDGINHRCQECNKSLGMQRGRISNVQITASSYLGRNFEPWQGRLHNSKSVWSSKKNIAGEYLQIDLGTVMAITEVATQGRHGSNEWVTKYQVQFSLDGFNWTSCNYDNQVKTFKGNSDRNTIVTNELPNKIDARYIKIVVLDWVHHISMRAELYGCTLY</sequence>
<dbReference type="Pfam" id="PF00024">
    <property type="entry name" value="PAN_1"/>
    <property type="match status" value="1"/>
</dbReference>
<evidence type="ECO:0000313" key="4">
    <source>
        <dbReference type="Proteomes" id="UP000515163"/>
    </source>
</evidence>
<feature type="domain" description="F5/8 type C" evidence="2">
    <location>
        <begin position="129"/>
        <end position="277"/>
    </location>
</feature>
<keyword evidence="4" id="KW-1185">Reference proteome</keyword>
<protein>
    <submittedName>
        <fullName evidence="5">EGF-like repeat and discoidin I-like domain-containing protein 3</fullName>
    </submittedName>
</protein>
<feature type="chain" id="PRO_5028266102" evidence="1">
    <location>
        <begin position="22"/>
        <end position="280"/>
    </location>
</feature>
<dbReference type="Proteomes" id="UP000515163">
    <property type="component" value="Unplaced"/>
</dbReference>
<dbReference type="PROSITE" id="PS50948">
    <property type="entry name" value="PAN"/>
    <property type="match status" value="1"/>
</dbReference>
<evidence type="ECO:0000256" key="1">
    <source>
        <dbReference type="SAM" id="SignalP"/>
    </source>
</evidence>
<dbReference type="AlphaFoldDB" id="A0A6P8HUC2"/>
<gene>
    <name evidence="5" type="primary">LOC116295212</name>
</gene>
<feature type="signal peptide" evidence="1">
    <location>
        <begin position="1"/>
        <end position="21"/>
    </location>
</feature>
<evidence type="ECO:0000259" key="3">
    <source>
        <dbReference type="PROSITE" id="PS50948"/>
    </source>
</evidence>
<evidence type="ECO:0000259" key="2">
    <source>
        <dbReference type="PROSITE" id="PS50022"/>
    </source>
</evidence>
<dbReference type="SMART" id="SM00231">
    <property type="entry name" value="FA58C"/>
    <property type="match status" value="1"/>
</dbReference>
<dbReference type="SUPFAM" id="SSF57414">
    <property type="entry name" value="Hairpin loop containing domain-like"/>
    <property type="match status" value="1"/>
</dbReference>
<organism evidence="4 5">
    <name type="scientific">Actinia tenebrosa</name>
    <name type="common">Australian red waratah sea anemone</name>
    <dbReference type="NCBI Taxonomy" id="6105"/>
    <lineage>
        <taxon>Eukaryota</taxon>
        <taxon>Metazoa</taxon>
        <taxon>Cnidaria</taxon>
        <taxon>Anthozoa</taxon>
        <taxon>Hexacorallia</taxon>
        <taxon>Actiniaria</taxon>
        <taxon>Actiniidae</taxon>
        <taxon>Actinia</taxon>
    </lineage>
</organism>
<accession>A0A6P8HUC2</accession>
<dbReference type="Gene3D" id="2.60.120.260">
    <property type="entry name" value="Galactose-binding domain-like"/>
    <property type="match status" value="1"/>
</dbReference>
<name>A0A6P8HUC2_ACTTE</name>
<dbReference type="PROSITE" id="PS50022">
    <property type="entry name" value="FA58C_3"/>
    <property type="match status" value="1"/>
</dbReference>
<dbReference type="InterPro" id="IPR003609">
    <property type="entry name" value="Pan_app"/>
</dbReference>
<dbReference type="RefSeq" id="XP_031558838.1">
    <property type="nucleotide sequence ID" value="XM_031702978.1"/>
</dbReference>
<dbReference type="GeneID" id="116295212"/>
<dbReference type="FunFam" id="2.60.120.260:FF:000016">
    <property type="entry name" value="Contactin-associated protein-like 4 isoform 1"/>
    <property type="match status" value="1"/>
</dbReference>
<feature type="domain" description="Apple" evidence="3">
    <location>
        <begin position="24"/>
        <end position="100"/>
    </location>
</feature>
<dbReference type="InParanoid" id="A0A6P8HUC2"/>
<dbReference type="InterPro" id="IPR000421">
    <property type="entry name" value="FA58C"/>
</dbReference>
<dbReference type="OrthoDB" id="5951194at2759"/>
<reference evidence="5" key="1">
    <citation type="submission" date="2025-08" db="UniProtKB">
        <authorList>
            <consortium name="RefSeq"/>
        </authorList>
    </citation>
    <scope>IDENTIFICATION</scope>
    <source>
        <tissue evidence="5">Tentacle</tissue>
    </source>
</reference>
<proteinExistence type="predicted"/>
<dbReference type="PANTHER" id="PTHR24543:SF291">
    <property type="entry name" value="SMOKE ALARM, ISOFORM D"/>
    <property type="match status" value="1"/>
</dbReference>